<reference evidence="1" key="1">
    <citation type="submission" date="2021-02" db="EMBL/GenBank/DDBJ databases">
        <authorList>
            <person name="Nowell W R."/>
        </authorList>
    </citation>
    <scope>NUCLEOTIDE SEQUENCE</scope>
</reference>
<keyword evidence="2" id="KW-1185">Reference proteome</keyword>
<feature type="non-terminal residue" evidence="1">
    <location>
        <position position="1"/>
    </location>
</feature>
<dbReference type="Proteomes" id="UP000663873">
    <property type="component" value="Unassembled WGS sequence"/>
</dbReference>
<evidence type="ECO:0000313" key="2">
    <source>
        <dbReference type="Proteomes" id="UP000663873"/>
    </source>
</evidence>
<proteinExistence type="predicted"/>
<gene>
    <name evidence="1" type="ORF">UJA718_LOCUS35147</name>
</gene>
<sequence>YEIRGLIQLIEHSLLDSITSSNTSYSLSLSYIATNCLATNRPCDELSKRRIVRRRIVSRRIDLVPIDFSSCLSSLALQYEIISANEGEA</sequence>
<name>A0A821H7G3_9BILA</name>
<organism evidence="1 2">
    <name type="scientific">Rotaria socialis</name>
    <dbReference type="NCBI Taxonomy" id="392032"/>
    <lineage>
        <taxon>Eukaryota</taxon>
        <taxon>Metazoa</taxon>
        <taxon>Spiralia</taxon>
        <taxon>Gnathifera</taxon>
        <taxon>Rotifera</taxon>
        <taxon>Eurotatoria</taxon>
        <taxon>Bdelloidea</taxon>
        <taxon>Philodinida</taxon>
        <taxon>Philodinidae</taxon>
        <taxon>Rotaria</taxon>
    </lineage>
</organism>
<dbReference type="AlphaFoldDB" id="A0A821H7G3"/>
<evidence type="ECO:0000313" key="1">
    <source>
        <dbReference type="EMBL" id="CAF4679047.1"/>
    </source>
</evidence>
<comment type="caution">
    <text evidence="1">The sequence shown here is derived from an EMBL/GenBank/DDBJ whole genome shotgun (WGS) entry which is preliminary data.</text>
</comment>
<accession>A0A821H7G3</accession>
<dbReference type="EMBL" id="CAJOBP010032558">
    <property type="protein sequence ID" value="CAF4679047.1"/>
    <property type="molecule type" value="Genomic_DNA"/>
</dbReference>
<protein>
    <submittedName>
        <fullName evidence="1">Uncharacterized protein</fullName>
    </submittedName>
</protein>